<dbReference type="RefSeq" id="WP_062485949.1">
    <property type="nucleotide sequence ID" value="NZ_KQ960952.1"/>
</dbReference>
<keyword evidence="2" id="KW-1185">Reference proteome</keyword>
<dbReference type="PANTHER" id="PTHR38430">
    <property type="entry name" value="PROTEIN-ARGININE KINASE ACTIVATOR PROTEIN"/>
    <property type="match status" value="1"/>
</dbReference>
<organism evidence="1 2">
    <name type="scientific">Megasphaera hutchinsoni</name>
    <dbReference type="NCBI Taxonomy" id="1588748"/>
    <lineage>
        <taxon>Bacteria</taxon>
        <taxon>Bacillati</taxon>
        <taxon>Bacillota</taxon>
        <taxon>Negativicutes</taxon>
        <taxon>Veillonellales</taxon>
        <taxon>Veillonellaceae</taxon>
        <taxon>Megasphaera</taxon>
    </lineage>
</organism>
<dbReference type="InterPro" id="IPR025542">
    <property type="entry name" value="YacH"/>
</dbReference>
<protein>
    <submittedName>
        <fullName evidence="1">Uncharacterized protein</fullName>
    </submittedName>
</protein>
<gene>
    <name evidence="1" type="ORF">HMPREF3182_01139</name>
</gene>
<dbReference type="Proteomes" id="UP000070160">
    <property type="component" value="Unassembled WGS sequence"/>
</dbReference>
<dbReference type="STRING" id="1588748.HMPREF3182_01139"/>
<sequence>MKDDSYKILPALTLLKGDKKAVKESTQEISLLSWNDDSSEDMEQVDNREEHIACPFCGTTFESFQKKGMFGCAVCYETFSSHIAALVRRIQEGERHMGKVPNRGHGVFSTAQKVRQLQQHLAQAVVNHNQKEEAHLRQLIDSLDEGIGK</sequence>
<dbReference type="GO" id="GO:0005507">
    <property type="term" value="F:copper ion binding"/>
    <property type="evidence" value="ECO:0007669"/>
    <property type="project" value="TreeGrafter"/>
</dbReference>
<reference evidence="2" key="1">
    <citation type="submission" date="2016-01" db="EMBL/GenBank/DDBJ databases">
        <authorList>
            <person name="Mitreva M."/>
            <person name="Pepin K.H."/>
            <person name="Mihindukulasuriya K.A."/>
            <person name="Fulton R."/>
            <person name="Fronick C."/>
            <person name="O'Laughlin M."/>
            <person name="Miner T."/>
            <person name="Herter B."/>
            <person name="Rosa B.A."/>
            <person name="Cordes M."/>
            <person name="Tomlinson C."/>
            <person name="Wollam A."/>
            <person name="Palsikar V.B."/>
            <person name="Mardis E.R."/>
            <person name="Wilson R.K."/>
        </authorList>
    </citation>
    <scope>NUCLEOTIDE SEQUENCE [LARGE SCALE GENOMIC DNA]</scope>
    <source>
        <strain evidence="2">KA00182</strain>
    </source>
</reference>
<dbReference type="PATRIC" id="fig|1588748.3.peg.1099"/>
<dbReference type="GO" id="GO:0008270">
    <property type="term" value="F:zinc ion binding"/>
    <property type="evidence" value="ECO:0007669"/>
    <property type="project" value="TreeGrafter"/>
</dbReference>
<accession>A0A134CEU4</accession>
<dbReference type="EMBL" id="LSDT01000044">
    <property type="protein sequence ID" value="KXB90715.1"/>
    <property type="molecule type" value="Genomic_DNA"/>
</dbReference>
<dbReference type="AlphaFoldDB" id="A0A134CEU4"/>
<evidence type="ECO:0000313" key="2">
    <source>
        <dbReference type="Proteomes" id="UP000070160"/>
    </source>
</evidence>
<proteinExistence type="predicted"/>
<dbReference type="GO" id="GO:1990169">
    <property type="term" value="P:stress response to copper ion"/>
    <property type="evidence" value="ECO:0007669"/>
    <property type="project" value="TreeGrafter"/>
</dbReference>
<comment type="caution">
    <text evidence="1">The sequence shown here is derived from an EMBL/GenBank/DDBJ whole genome shotgun (WGS) entry which is preliminary data.</text>
</comment>
<evidence type="ECO:0000313" key="1">
    <source>
        <dbReference type="EMBL" id="KXB90715.1"/>
    </source>
</evidence>
<dbReference type="GO" id="GO:0050897">
    <property type="term" value="F:cobalt ion binding"/>
    <property type="evidence" value="ECO:0007669"/>
    <property type="project" value="TreeGrafter"/>
</dbReference>
<name>A0A134CEU4_9FIRM</name>
<dbReference type="PANTHER" id="PTHR38430:SF1">
    <property type="entry name" value="PROTEIN-ARGININE KINASE ACTIVATOR PROTEIN"/>
    <property type="match status" value="1"/>
</dbReference>
<dbReference type="GO" id="GO:1990170">
    <property type="term" value="P:stress response to cadmium ion"/>
    <property type="evidence" value="ECO:0007669"/>
    <property type="project" value="TreeGrafter"/>
</dbReference>
<dbReference type="GO" id="GO:0046870">
    <property type="term" value="F:cadmium ion binding"/>
    <property type="evidence" value="ECO:0007669"/>
    <property type="project" value="TreeGrafter"/>
</dbReference>